<keyword evidence="3" id="KW-1185">Reference proteome</keyword>
<feature type="region of interest" description="Disordered" evidence="1">
    <location>
        <begin position="1256"/>
        <end position="1295"/>
    </location>
</feature>
<dbReference type="InterPro" id="IPR010770">
    <property type="entry name" value="Ecd"/>
</dbReference>
<comment type="caution">
    <text evidence="2">The sequence shown here is derived from an EMBL/GenBank/DDBJ whole genome shotgun (WGS) entry which is preliminary data.</text>
</comment>
<reference evidence="2 3" key="1">
    <citation type="submission" date="2024-08" db="EMBL/GenBank/DDBJ databases">
        <title>Insights into the chromosomal genome structure of Flemingia macrophylla.</title>
        <authorList>
            <person name="Ding Y."/>
            <person name="Zhao Y."/>
            <person name="Bi W."/>
            <person name="Wu M."/>
            <person name="Zhao G."/>
            <person name="Gong Y."/>
            <person name="Li W."/>
            <person name="Zhang P."/>
        </authorList>
    </citation>
    <scope>NUCLEOTIDE SEQUENCE [LARGE SCALE GENOMIC DNA]</scope>
    <source>
        <strain evidence="2">DYQJB</strain>
        <tissue evidence="2">Leaf</tissue>
    </source>
</reference>
<protein>
    <recommendedName>
        <fullName evidence="4">Cyclic nucleotide-binding domain-containing protein</fullName>
    </recommendedName>
</protein>
<evidence type="ECO:0000313" key="2">
    <source>
        <dbReference type="EMBL" id="KAL2318050.1"/>
    </source>
</evidence>
<gene>
    <name evidence="2" type="ORF">Fmac_031926</name>
</gene>
<dbReference type="EMBL" id="JBGMDY010000011">
    <property type="protein sequence ID" value="KAL2318050.1"/>
    <property type="molecule type" value="Genomic_DNA"/>
</dbReference>
<evidence type="ECO:0000313" key="3">
    <source>
        <dbReference type="Proteomes" id="UP001603857"/>
    </source>
</evidence>
<evidence type="ECO:0008006" key="4">
    <source>
        <dbReference type="Google" id="ProtNLM"/>
    </source>
</evidence>
<proteinExistence type="predicted"/>
<name>A0ABD1L4S7_9FABA</name>
<evidence type="ECO:0000256" key="1">
    <source>
        <dbReference type="SAM" id="MobiDB-lite"/>
    </source>
</evidence>
<dbReference type="Pfam" id="PF07093">
    <property type="entry name" value="SGT1"/>
    <property type="match status" value="1"/>
</dbReference>
<dbReference type="PANTHER" id="PTHR13060">
    <property type="entry name" value="SGT1 PROTEIN HSGT1 SUPPRESSOR OF GCR2"/>
    <property type="match status" value="1"/>
</dbReference>
<dbReference type="PANTHER" id="PTHR13060:SF0">
    <property type="entry name" value="PROTEIN ECDYSONELESS HOMOLOG"/>
    <property type="match status" value="1"/>
</dbReference>
<dbReference type="Proteomes" id="UP001603857">
    <property type="component" value="Unassembled WGS sequence"/>
</dbReference>
<accession>A0ABD1L4S7</accession>
<sequence length="1295" mass="144381">MLLARTLHPLHLYSPNPTCPRPSSAHLPHLQDHLRFGDNLEDEWFAVFLLFRLSLRFPSLSFRLWDSDDDFLLIEAAFHLPRWLNPDTSLHHLFLHNGTLRIVLKSLPNPSLLDSLSFISSSQSLASDPIQRAIQNCIRDYPHRARRNMYRVRVKVPVSVAHLLRHEPWLISLAVEAFYDRDVDTMKFAGVMERFLERGKAEELVRVSVTMSRAMYAQLVQRQFQAPKCYPEMPGCLLSVSLPPHSPHSGIKLLSLHLIAYGSLSSHFRHSCSRSVLSFCLRFLQSSLVPCDSVVLSNVRDFKIWRARGRLNVIRRFIRPPLRLRRRRPSSLLQYGFQDLSDRKLCISRGDCSDAIENSVFPSVGRGTFQTSGVGLITENLISHNLQICVNTYSEVSSRGMVGLNNSSNFVFHDIQRTNAATLPTVPGDEKSRESLSSPVGVIVCSAWEKVAIFFSAIQGFLVLFAHAIVATCQFLNFVSIQDYMELTPGEAVYVESGETISQWKKLYFLRKGILSTACSSLETATNLLKDHDCIIKQSAKDGVVGRDAASSNVHLRLGQPPQTGNPLPSFTEPLLVNALASHPKLQPLKQMFNNVKPFDNVLCTLHADLSREESYMCAVSNAPGAARARSETNSVAKFGFTNVPWNNNGHTGRQSNYCVIGTDSYLGNPKDSCAKMNSEFGIGQSMEYLSSITRALGDSDVCVVNTKIHESSLPSDSYVGANILHHSNNVSAFGRENHVTPQTSIPFEEVLKGLPNHVSSSVSNQTATLPQQQDIDMDAHLLDGNMRLLTLAQGLELSKQRHVVYLDHVNKEQGRPSSISKVQIICMNMYCHLSGLAPRPSHSKEKKSQYQKPGFRILFLGINKDNNRSSECEKCSQHPSNICLGGKHPDLSRDLNAWKDKNIHSPLEQVGKLDGQDSIKIGFHTPRWRDVPGQDGVQHGNISMKRFKSTIDMGDMPKEKESSSVSYGCYAPVVTGASVRVVNKVDSCTGDAVSTGFFNKPVVDEGSRIYQGLSSDLVESERSDELLGLTYSSIWNKGMNQSLVFSANCKSNQSKKFKGFKGKKRKRIEMRILDASLSSGFPSLLHKRNGEGAGISNSSSSLSKEIQMHSLSCLQQLSDKSSFVQPCNKQRHSAFPSKFLPCKNHLNQNNSYKVGFELESNSDARFHTLPGVSGTEKLKKDPTSDCFELFQMQEPVYEEPEDQRPFSCREKNAHRITRPVVCGKYGELSNGQLARGLQKPAKIVPLSKILKHSKRCMGLPNGKPKLTSKKKWKRLGIGNSSGNPGLEIEEDNKT</sequence>
<organism evidence="2 3">
    <name type="scientific">Flemingia macrophylla</name>
    <dbReference type="NCBI Taxonomy" id="520843"/>
    <lineage>
        <taxon>Eukaryota</taxon>
        <taxon>Viridiplantae</taxon>
        <taxon>Streptophyta</taxon>
        <taxon>Embryophyta</taxon>
        <taxon>Tracheophyta</taxon>
        <taxon>Spermatophyta</taxon>
        <taxon>Magnoliopsida</taxon>
        <taxon>eudicotyledons</taxon>
        <taxon>Gunneridae</taxon>
        <taxon>Pentapetalae</taxon>
        <taxon>rosids</taxon>
        <taxon>fabids</taxon>
        <taxon>Fabales</taxon>
        <taxon>Fabaceae</taxon>
        <taxon>Papilionoideae</taxon>
        <taxon>50 kb inversion clade</taxon>
        <taxon>NPAAA clade</taxon>
        <taxon>indigoferoid/millettioid clade</taxon>
        <taxon>Phaseoleae</taxon>
        <taxon>Flemingia</taxon>
    </lineage>
</organism>